<dbReference type="RefSeq" id="WP_067260226.1">
    <property type="nucleotide sequence ID" value="NZ_LWMW01000126.1"/>
</dbReference>
<reference evidence="1 2" key="1">
    <citation type="submission" date="2016-04" db="EMBL/GenBank/DDBJ databases">
        <title>Genome sequence of Methanobrevibacter cuticularis DSM 11139.</title>
        <authorList>
            <person name="Poehlein A."/>
            <person name="Seedorf H."/>
            <person name="Daniel R."/>
        </authorList>
    </citation>
    <scope>NUCLEOTIDE SEQUENCE [LARGE SCALE GENOMIC DNA]</scope>
    <source>
        <strain evidence="1 2">DSM 11139</strain>
    </source>
</reference>
<evidence type="ECO:0000313" key="1">
    <source>
        <dbReference type="EMBL" id="KZX15219.1"/>
    </source>
</evidence>
<dbReference type="AlphaFoldDB" id="A0A166D566"/>
<organism evidence="1 2">
    <name type="scientific">Methanobrevibacter cuticularis</name>
    <dbReference type="NCBI Taxonomy" id="47311"/>
    <lineage>
        <taxon>Archaea</taxon>
        <taxon>Methanobacteriati</taxon>
        <taxon>Methanobacteriota</taxon>
        <taxon>Methanomada group</taxon>
        <taxon>Methanobacteria</taxon>
        <taxon>Methanobacteriales</taxon>
        <taxon>Methanobacteriaceae</taxon>
        <taxon>Methanobrevibacter</taxon>
    </lineage>
</organism>
<comment type="caution">
    <text evidence="1">The sequence shown here is derived from an EMBL/GenBank/DDBJ whole genome shotgun (WGS) entry which is preliminary data.</text>
</comment>
<dbReference type="EMBL" id="LWMW01000126">
    <property type="protein sequence ID" value="KZX15219.1"/>
    <property type="molecule type" value="Genomic_DNA"/>
</dbReference>
<keyword evidence="2" id="KW-1185">Reference proteome</keyword>
<gene>
    <name evidence="1" type="ORF">MBCUT_16790</name>
</gene>
<sequence>MGGYETDDEGYSIEKAFGPQKETIKNKNGSKIEISYHLLPTCHDEKGHLAHKYKAYFMKTKYYNKDGELINEEKGLNPNADKIHKERLDFYNELGEKDEEMRKMGEMHYMTGVKFGFYTF</sequence>
<dbReference type="PATRIC" id="fig|47311.3.peg.1819"/>
<proteinExistence type="predicted"/>
<protein>
    <submittedName>
        <fullName evidence="1">Uncharacterized protein</fullName>
    </submittedName>
</protein>
<dbReference type="STRING" id="47311.MBCUT_16790"/>
<accession>A0A166D566</accession>
<evidence type="ECO:0000313" key="2">
    <source>
        <dbReference type="Proteomes" id="UP000077275"/>
    </source>
</evidence>
<dbReference type="Proteomes" id="UP000077275">
    <property type="component" value="Unassembled WGS sequence"/>
</dbReference>
<name>A0A166D566_9EURY</name>